<keyword evidence="1" id="KW-1133">Transmembrane helix</keyword>
<reference evidence="2 3" key="1">
    <citation type="journal article" date="2010" name="Cell">
        <title>The genome of Naegleria gruberi illuminates early eukaryotic versatility.</title>
        <authorList>
            <person name="Fritz-Laylin L.K."/>
            <person name="Prochnik S.E."/>
            <person name="Ginger M.L."/>
            <person name="Dacks J.B."/>
            <person name="Carpenter M.L."/>
            <person name="Field M.C."/>
            <person name="Kuo A."/>
            <person name="Paredez A."/>
            <person name="Chapman J."/>
            <person name="Pham J."/>
            <person name="Shu S."/>
            <person name="Neupane R."/>
            <person name="Cipriano M."/>
            <person name="Mancuso J."/>
            <person name="Tu H."/>
            <person name="Salamov A."/>
            <person name="Lindquist E."/>
            <person name="Shapiro H."/>
            <person name="Lucas S."/>
            <person name="Grigoriev I.V."/>
            <person name="Cande W.Z."/>
            <person name="Fulton C."/>
            <person name="Rokhsar D.S."/>
            <person name="Dawson S.C."/>
        </authorList>
    </citation>
    <scope>NUCLEOTIDE SEQUENCE [LARGE SCALE GENOMIC DNA]</scope>
    <source>
        <strain evidence="2 3">NEG-M</strain>
    </source>
</reference>
<gene>
    <name evidence="2" type="ORF">NAEGRDRAFT_66544</name>
</gene>
<evidence type="ECO:0000256" key="1">
    <source>
        <dbReference type="SAM" id="Phobius"/>
    </source>
</evidence>
<dbReference type="EMBL" id="GG738863">
    <property type="protein sequence ID" value="EFC45408.1"/>
    <property type="molecule type" value="Genomic_DNA"/>
</dbReference>
<dbReference type="Proteomes" id="UP000006671">
    <property type="component" value="Unassembled WGS sequence"/>
</dbReference>
<accession>D2VCE6</accession>
<evidence type="ECO:0000313" key="3">
    <source>
        <dbReference type="Proteomes" id="UP000006671"/>
    </source>
</evidence>
<name>D2VCE6_NAEGR</name>
<dbReference type="KEGG" id="ngr:NAEGRDRAFT_66544"/>
<keyword evidence="3" id="KW-1185">Reference proteome</keyword>
<organism evidence="3">
    <name type="scientific">Naegleria gruberi</name>
    <name type="common">Amoeba</name>
    <dbReference type="NCBI Taxonomy" id="5762"/>
    <lineage>
        <taxon>Eukaryota</taxon>
        <taxon>Discoba</taxon>
        <taxon>Heterolobosea</taxon>
        <taxon>Tetramitia</taxon>
        <taxon>Eutetramitia</taxon>
        <taxon>Vahlkampfiidae</taxon>
        <taxon>Naegleria</taxon>
    </lineage>
</organism>
<dbReference type="VEuPathDB" id="AmoebaDB:NAEGRDRAFT_66544"/>
<feature type="transmembrane region" description="Helical" evidence="1">
    <location>
        <begin position="267"/>
        <end position="295"/>
    </location>
</feature>
<proteinExistence type="predicted"/>
<dbReference type="AlphaFoldDB" id="D2VCE6"/>
<evidence type="ECO:0000313" key="2">
    <source>
        <dbReference type="EMBL" id="EFC45408.1"/>
    </source>
</evidence>
<feature type="transmembrane region" description="Helical" evidence="1">
    <location>
        <begin position="30"/>
        <end position="53"/>
    </location>
</feature>
<dbReference type="GeneID" id="8850609"/>
<keyword evidence="1" id="KW-0472">Membrane</keyword>
<dbReference type="RefSeq" id="XP_002678152.1">
    <property type="nucleotide sequence ID" value="XM_002678106.1"/>
</dbReference>
<sequence>MPYQSIMFLFQRLSTINSSTQLFKHQRQSVLYLMIIVLICILSLPFTSVITIVRAQYAIASSNKYFAGMYTLSFNSSLPISVGTSPFSDTNTNTSVVYNGIIKYSSRETDKVVIITGTSSSGDYLIFTAPTEFTVDFEMTIGFETLNIGKRTVYIPSYGFQRFFSQKQVRKGKHNNLVLMSGNVNQQIGGSQTIHVGFAFNNTEQVQFTPYTLSSLNYKMLEIDVPNDVPELDEKHYVPFYLHIQCVESELCRLVINLFNVEDDAPYLGTIFGIVMASFAICLLLALCVVIGSIIHRRRRGVPIIAYIEPQKIQTMSTVQYYSPTMQPLSSNTATVVAQEPTVACNYFSAEAGVVVYQPPEPTQVVLTSQDVHQYDSKV</sequence>
<protein>
    <submittedName>
        <fullName evidence="2">Predicted protein</fullName>
    </submittedName>
</protein>
<dbReference type="InParanoid" id="D2VCE6"/>
<keyword evidence="1" id="KW-0812">Transmembrane</keyword>